<proteinExistence type="predicted"/>
<dbReference type="AlphaFoldDB" id="A0A8J2LPV9"/>
<evidence type="ECO:0000313" key="2">
    <source>
        <dbReference type="Proteomes" id="UP000708208"/>
    </source>
</evidence>
<comment type="caution">
    <text evidence="1">The sequence shown here is derived from an EMBL/GenBank/DDBJ whole genome shotgun (WGS) entry which is preliminary data.</text>
</comment>
<dbReference type="Proteomes" id="UP000708208">
    <property type="component" value="Unassembled WGS sequence"/>
</dbReference>
<reference evidence="1" key="1">
    <citation type="submission" date="2021-06" db="EMBL/GenBank/DDBJ databases">
        <authorList>
            <person name="Hodson N. C."/>
            <person name="Mongue J. A."/>
            <person name="Jaron S. K."/>
        </authorList>
    </citation>
    <scope>NUCLEOTIDE SEQUENCE</scope>
</reference>
<name>A0A8J2LPV9_9HEXA</name>
<gene>
    <name evidence="1" type="ORF">AFUS01_LOCUS37235</name>
</gene>
<protein>
    <submittedName>
        <fullName evidence="1">Uncharacterized protein</fullName>
    </submittedName>
</protein>
<accession>A0A8J2LPV9</accession>
<keyword evidence="2" id="KW-1185">Reference proteome</keyword>
<dbReference type="EMBL" id="CAJVCH010542751">
    <property type="protein sequence ID" value="CAG7827239.1"/>
    <property type="molecule type" value="Genomic_DNA"/>
</dbReference>
<organism evidence="1 2">
    <name type="scientific">Allacma fusca</name>
    <dbReference type="NCBI Taxonomy" id="39272"/>
    <lineage>
        <taxon>Eukaryota</taxon>
        <taxon>Metazoa</taxon>
        <taxon>Ecdysozoa</taxon>
        <taxon>Arthropoda</taxon>
        <taxon>Hexapoda</taxon>
        <taxon>Collembola</taxon>
        <taxon>Symphypleona</taxon>
        <taxon>Sminthuridae</taxon>
        <taxon>Allacma</taxon>
    </lineage>
</organism>
<evidence type="ECO:0000313" key="1">
    <source>
        <dbReference type="EMBL" id="CAG7827239.1"/>
    </source>
</evidence>
<sequence length="87" mass="9884">MLPLENVVDGTIRAKYNKQVGKKLQIRWGRKSYDVMVRCFASKPEMESICDDLATEAATNDNSDSESMATSSKSINRKHKVIRLFCK</sequence>